<accession>A0ABT2A2A7</accession>
<keyword evidence="3" id="KW-0406">Ion transport</keyword>
<keyword evidence="5 6" id="KW-0472">Membrane</keyword>
<feature type="domain" description="Cation efflux protein transmembrane" evidence="8">
    <location>
        <begin position="180"/>
        <end position="349"/>
    </location>
</feature>
<protein>
    <submittedName>
        <fullName evidence="9">Cation transporter</fullName>
    </submittedName>
</protein>
<feature type="transmembrane region" description="Helical" evidence="6">
    <location>
        <begin position="266"/>
        <end position="287"/>
    </location>
</feature>
<evidence type="ECO:0000313" key="9">
    <source>
        <dbReference type="EMBL" id="MCS0588320.1"/>
    </source>
</evidence>
<dbReference type="Pfam" id="PF00403">
    <property type="entry name" value="HMA"/>
    <property type="match status" value="1"/>
</dbReference>
<proteinExistence type="predicted"/>
<dbReference type="Proteomes" id="UP001205560">
    <property type="component" value="Unassembled WGS sequence"/>
</dbReference>
<keyword evidence="3" id="KW-0864">Zinc transport</keyword>
<evidence type="ECO:0000256" key="5">
    <source>
        <dbReference type="ARBA" id="ARBA00023136"/>
    </source>
</evidence>
<comment type="caution">
    <text evidence="9">The sequence shown here is derived from an EMBL/GenBank/DDBJ whole genome shotgun (WGS) entry which is preliminary data.</text>
</comment>
<dbReference type="InterPro" id="IPR050681">
    <property type="entry name" value="CDF/SLC30A"/>
</dbReference>
<dbReference type="InterPro" id="IPR006121">
    <property type="entry name" value="HMA_dom"/>
</dbReference>
<organism evidence="9 10">
    <name type="scientific">Massilia norwichensis</name>
    <dbReference type="NCBI Taxonomy" id="1442366"/>
    <lineage>
        <taxon>Bacteria</taxon>
        <taxon>Pseudomonadati</taxon>
        <taxon>Pseudomonadota</taxon>
        <taxon>Betaproteobacteria</taxon>
        <taxon>Burkholderiales</taxon>
        <taxon>Oxalobacteraceae</taxon>
        <taxon>Telluria group</taxon>
        <taxon>Massilia</taxon>
    </lineage>
</organism>
<dbReference type="InterPro" id="IPR027469">
    <property type="entry name" value="Cation_efflux_TMD_sf"/>
</dbReference>
<dbReference type="Pfam" id="PF01545">
    <property type="entry name" value="Cation_efflux"/>
    <property type="match status" value="1"/>
</dbReference>
<evidence type="ECO:0000259" key="8">
    <source>
        <dbReference type="Pfam" id="PF01545"/>
    </source>
</evidence>
<evidence type="ECO:0000256" key="2">
    <source>
        <dbReference type="ARBA" id="ARBA00022692"/>
    </source>
</evidence>
<feature type="transmembrane region" description="Helical" evidence="6">
    <location>
        <begin position="180"/>
        <end position="199"/>
    </location>
</feature>
<comment type="subcellular location">
    <subcellularLocation>
        <location evidence="1">Membrane</location>
        <topology evidence="1">Multi-pass membrane protein</topology>
    </subcellularLocation>
</comment>
<dbReference type="PANTHER" id="PTHR11562">
    <property type="entry name" value="CATION EFFLUX PROTEIN/ ZINC TRANSPORTER"/>
    <property type="match status" value="1"/>
</dbReference>
<keyword evidence="3" id="KW-0862">Zinc</keyword>
<dbReference type="InterPro" id="IPR058533">
    <property type="entry name" value="Cation_efflux_TM"/>
</dbReference>
<dbReference type="RefSeq" id="WP_075796717.1">
    <property type="nucleotide sequence ID" value="NZ_JANUGX010000003.1"/>
</dbReference>
<gene>
    <name evidence="9" type="ORF">NX782_03785</name>
</gene>
<dbReference type="SUPFAM" id="SSF55008">
    <property type="entry name" value="HMA, heavy metal-associated domain"/>
    <property type="match status" value="2"/>
</dbReference>
<feature type="transmembrane region" description="Helical" evidence="6">
    <location>
        <begin position="211"/>
        <end position="229"/>
    </location>
</feature>
<evidence type="ECO:0000256" key="6">
    <source>
        <dbReference type="SAM" id="Phobius"/>
    </source>
</evidence>
<name>A0ABT2A2A7_9BURK</name>
<feature type="domain" description="HMA" evidence="7">
    <location>
        <begin position="7"/>
        <end position="60"/>
    </location>
</feature>
<dbReference type="EMBL" id="JANUGX010000003">
    <property type="protein sequence ID" value="MCS0588320.1"/>
    <property type="molecule type" value="Genomic_DNA"/>
</dbReference>
<feature type="transmembrane region" description="Helical" evidence="6">
    <location>
        <begin position="331"/>
        <end position="349"/>
    </location>
</feature>
<feature type="transmembrane region" description="Helical" evidence="6">
    <location>
        <begin position="241"/>
        <end position="260"/>
    </location>
</feature>
<dbReference type="SUPFAM" id="SSF161111">
    <property type="entry name" value="Cation efflux protein transmembrane domain-like"/>
    <property type="match status" value="1"/>
</dbReference>
<evidence type="ECO:0000256" key="3">
    <source>
        <dbReference type="ARBA" id="ARBA00022906"/>
    </source>
</evidence>
<evidence type="ECO:0000256" key="1">
    <source>
        <dbReference type="ARBA" id="ARBA00004141"/>
    </source>
</evidence>
<keyword evidence="4 6" id="KW-1133">Transmembrane helix</keyword>
<dbReference type="Gene3D" id="1.20.1510.10">
    <property type="entry name" value="Cation efflux protein transmembrane domain"/>
    <property type="match status" value="1"/>
</dbReference>
<sequence length="352" mass="37960">MTYLESTFSIPKMDCPSEENLIRMALGNRSGIRSLMFDLSKQELTVVHLGEAETILSRLRPLNLGAVLKASQPALTPESSSSEGPRWESVFTIPKMDCASEENLIRMACNDDLHVLSMSFDLPNRELKVMHTGSAEHVLELLLPLRLGASLRSSSAATTDPDHSRHSSDEDGAEARTLRLLLAINGVMFFVELLVGWIAQSAGLVADSLDMFADAAVYGLALYAVGRAAHLKTRSAHIAGWLQMALAIGALSEVVRRFVYGSEPQSLLMVGIGLLALAANVSCLVLITKKRDSGAHMKASYIFSANDVVANLGVIVAGVLVNWTGSPYPDLVIGIIIGLVVLNGARRILQLR</sequence>
<reference evidence="9 10" key="1">
    <citation type="submission" date="2022-08" db="EMBL/GenBank/DDBJ databases">
        <title>Reclassification of Massilia species as members of the genera Telluria, Duganella, Pseudoduganella, Mokoshia gen. nov. and Zemynaea gen. nov. using orthogonal and non-orthogonal genome-based approaches.</title>
        <authorList>
            <person name="Bowman J.P."/>
        </authorList>
    </citation>
    <scope>NUCLEOTIDE SEQUENCE [LARGE SCALE GENOMIC DNA]</scope>
    <source>
        <strain evidence="9 10">LMG 28164</strain>
    </source>
</reference>
<dbReference type="InterPro" id="IPR036163">
    <property type="entry name" value="HMA_dom_sf"/>
</dbReference>
<keyword evidence="2 6" id="KW-0812">Transmembrane</keyword>
<evidence type="ECO:0000256" key="4">
    <source>
        <dbReference type="ARBA" id="ARBA00022989"/>
    </source>
</evidence>
<feature type="transmembrane region" description="Helical" evidence="6">
    <location>
        <begin position="308"/>
        <end position="325"/>
    </location>
</feature>
<keyword evidence="10" id="KW-1185">Reference proteome</keyword>
<evidence type="ECO:0000259" key="7">
    <source>
        <dbReference type="Pfam" id="PF00403"/>
    </source>
</evidence>
<keyword evidence="3" id="KW-0813">Transport</keyword>
<dbReference type="PANTHER" id="PTHR11562:SF17">
    <property type="entry name" value="RE54080P-RELATED"/>
    <property type="match status" value="1"/>
</dbReference>
<evidence type="ECO:0000313" key="10">
    <source>
        <dbReference type="Proteomes" id="UP001205560"/>
    </source>
</evidence>